<sequence length="231" mass="25989">MMHAKGAAPVGRSGPNQVTCPVCGYAFRATHVGTYVTVGRESDLCPKIPGRPSDGARLIRNGITMCPACSFAAGEDFGDLYLSFDERYDVEARLEEDGLLRVFRSNSPPWLAFHAAEICGKARGFRSRDLGDLCLRASWVCRKERERPFESTFQLRAVRHFIRSLQDENLVGRELSVTTYLVGELNRRLGNHREALNWYVNAGRTTEGDPRVAWLDRLIDKQRKLAEEQAA</sequence>
<protein>
    <recommendedName>
        <fullName evidence="2">DUF2225 domain-containing protein</fullName>
    </recommendedName>
</protein>
<dbReference type="Pfam" id="PF09986">
    <property type="entry name" value="DUF2225"/>
    <property type="match status" value="1"/>
</dbReference>
<organism evidence="1">
    <name type="scientific">uncultured Rubrobacteraceae bacterium</name>
    <dbReference type="NCBI Taxonomy" id="349277"/>
    <lineage>
        <taxon>Bacteria</taxon>
        <taxon>Bacillati</taxon>
        <taxon>Actinomycetota</taxon>
        <taxon>Rubrobacteria</taxon>
        <taxon>Rubrobacterales</taxon>
        <taxon>Rubrobacteraceae</taxon>
        <taxon>environmental samples</taxon>
    </lineage>
</organism>
<accession>A0A6J4QP90</accession>
<proteinExistence type="predicted"/>
<gene>
    <name evidence="1" type="ORF">AVDCRST_MAG02-886</name>
</gene>
<evidence type="ECO:0008006" key="2">
    <source>
        <dbReference type="Google" id="ProtNLM"/>
    </source>
</evidence>
<name>A0A6J4QP90_9ACTN</name>
<reference evidence="1" key="1">
    <citation type="submission" date="2020-02" db="EMBL/GenBank/DDBJ databases">
        <authorList>
            <person name="Meier V. D."/>
        </authorList>
    </citation>
    <scope>NUCLEOTIDE SEQUENCE</scope>
    <source>
        <strain evidence="1">AVDCRST_MAG02</strain>
    </source>
</reference>
<dbReference type="AlphaFoldDB" id="A0A6J4QP90"/>
<dbReference type="InterPro" id="IPR018708">
    <property type="entry name" value="DUF2225"/>
</dbReference>
<evidence type="ECO:0000313" key="1">
    <source>
        <dbReference type="EMBL" id="CAA9450849.1"/>
    </source>
</evidence>
<dbReference type="EMBL" id="CADCVH010000030">
    <property type="protein sequence ID" value="CAA9450849.1"/>
    <property type="molecule type" value="Genomic_DNA"/>
</dbReference>